<dbReference type="RefSeq" id="WP_252444590.1">
    <property type="nucleotide sequence ID" value="NZ_JAGSOV010000069.1"/>
</dbReference>
<protein>
    <submittedName>
        <fullName evidence="2">Uncharacterized protein</fullName>
    </submittedName>
</protein>
<name>A0ABT1A9G8_9PSEU</name>
<evidence type="ECO:0000256" key="1">
    <source>
        <dbReference type="SAM" id="MobiDB-lite"/>
    </source>
</evidence>
<reference evidence="2" key="1">
    <citation type="submission" date="2021-04" db="EMBL/GenBank/DDBJ databases">
        <title>Pseudonocardia sp. nov., isolated from sandy soil of mangrove forest.</title>
        <authorList>
            <person name="Zan Z."/>
            <person name="Huang R."/>
            <person name="Liu W."/>
        </authorList>
    </citation>
    <scope>NUCLEOTIDE SEQUENCE</scope>
    <source>
        <strain evidence="2">S2-4</strain>
    </source>
</reference>
<feature type="region of interest" description="Disordered" evidence="1">
    <location>
        <begin position="36"/>
        <end position="58"/>
    </location>
</feature>
<comment type="caution">
    <text evidence="2">The sequence shown here is derived from an EMBL/GenBank/DDBJ whole genome shotgun (WGS) entry which is preliminary data.</text>
</comment>
<evidence type="ECO:0000313" key="3">
    <source>
        <dbReference type="Proteomes" id="UP001165283"/>
    </source>
</evidence>
<evidence type="ECO:0000313" key="2">
    <source>
        <dbReference type="EMBL" id="MCO1659686.1"/>
    </source>
</evidence>
<dbReference type="Proteomes" id="UP001165283">
    <property type="component" value="Unassembled WGS sequence"/>
</dbReference>
<accession>A0ABT1A9G8</accession>
<proteinExistence type="predicted"/>
<organism evidence="2 3">
    <name type="scientific">Pseudonocardia humida</name>
    <dbReference type="NCBI Taxonomy" id="2800819"/>
    <lineage>
        <taxon>Bacteria</taxon>
        <taxon>Bacillati</taxon>
        <taxon>Actinomycetota</taxon>
        <taxon>Actinomycetes</taxon>
        <taxon>Pseudonocardiales</taxon>
        <taxon>Pseudonocardiaceae</taxon>
        <taxon>Pseudonocardia</taxon>
    </lineage>
</organism>
<sequence>MEFKYPCDYCPDEVEFNEKAGVWVHKKNGVRQCRDGMASTVARPAAPATRTRLPGRRG</sequence>
<gene>
    <name evidence="2" type="ORF">KDL28_31910</name>
</gene>
<feature type="compositionally biased region" description="Low complexity" evidence="1">
    <location>
        <begin position="38"/>
        <end position="52"/>
    </location>
</feature>
<keyword evidence="3" id="KW-1185">Reference proteome</keyword>
<dbReference type="EMBL" id="JAGSOV010000069">
    <property type="protein sequence ID" value="MCO1659686.1"/>
    <property type="molecule type" value="Genomic_DNA"/>
</dbReference>